<feature type="coiled-coil region" evidence="1">
    <location>
        <begin position="972"/>
        <end position="1034"/>
    </location>
</feature>
<dbReference type="Proteomes" id="UP000501690">
    <property type="component" value="Linkage Group LG7"/>
</dbReference>
<feature type="region of interest" description="Disordered" evidence="2">
    <location>
        <begin position="295"/>
        <end position="323"/>
    </location>
</feature>
<evidence type="ECO:0000256" key="1">
    <source>
        <dbReference type="SAM" id="Coils"/>
    </source>
</evidence>
<feature type="region of interest" description="Disordered" evidence="2">
    <location>
        <begin position="1"/>
        <end position="40"/>
    </location>
</feature>
<feature type="compositionally biased region" description="Basic and acidic residues" evidence="2">
    <location>
        <begin position="846"/>
        <end position="857"/>
    </location>
</feature>
<feature type="region of interest" description="Disordered" evidence="2">
    <location>
        <begin position="146"/>
        <end position="181"/>
    </location>
</feature>
<gene>
    <name evidence="3" type="ORF">DEO72_LG7g1003</name>
</gene>
<dbReference type="AlphaFoldDB" id="A0A4D6MHK5"/>
<accession>A0A4D6MHK5</accession>
<feature type="compositionally biased region" description="Basic and acidic residues" evidence="2">
    <location>
        <begin position="22"/>
        <end position="34"/>
    </location>
</feature>
<feature type="compositionally biased region" description="Polar residues" evidence="2">
    <location>
        <begin position="1"/>
        <end position="20"/>
    </location>
</feature>
<feature type="region of interest" description="Disordered" evidence="2">
    <location>
        <begin position="793"/>
        <end position="872"/>
    </location>
</feature>
<reference evidence="3 4" key="1">
    <citation type="submission" date="2019-04" db="EMBL/GenBank/DDBJ databases">
        <title>An improved genome assembly and genetic linkage map for asparagus bean, Vigna unguiculata ssp. sesquipedialis.</title>
        <authorList>
            <person name="Xia Q."/>
            <person name="Zhang R."/>
            <person name="Dong Y."/>
        </authorList>
    </citation>
    <scope>NUCLEOTIDE SEQUENCE [LARGE SCALE GENOMIC DNA]</scope>
    <source>
        <tissue evidence="3">Leaf</tissue>
    </source>
</reference>
<sequence>MNEDCNSGTASMMSSPTNSKIAGEKRGSTHAEHNTRKRVKIKDLDSLVNSAETSSGYSEFKTIKENNVQWSLGASESSQQGNIGRNACPEVVNFAASPLDLNAEACKSGGNVENFSEESLTEKQGKGHDNLVVSRGINVDLNAEDVSSSVNLEPASSSRGRNPLKMKDVSESGSCVGPLEEKDPMTKWQQMKEYGFWSPSHAGIPKPKQRGRKSKSEILKKKMELAKREQVNRFTKIAAPSGLLNELNPGIINHVRNRKQVLSIIENLVRSEKHESTSMPSKQAAHRIHGSLDVSKRDQDNVADEEGVLHSSSGHKQARKFPVTANDSSSLILEGKVRDHDASTVEKGSLKSCMTQSTNVMEDNVLALKLSSETRASTSSTNLSNDESSNVTTVSSLSLKGFNELMCSEITATVASQWLELLHQDIKGRLSALRRSRRRVRSVITTELPFLISKEFANNQDCDPYIMKMFAGLPTSQIADLHGARWTALFNHMDEALSKEEKQLECWLNQVKEKQLLCDQGIQHVNWSVAFGLQQLGNSENNSRDQEPTKEPLQAYSTSHYSDNFFSKKIHSFARSAGMPLGVLLVLVRSTDVPLGIKITRLGVTDGTMGLNVIVPDCYDLKHREVWAVDLRVIQSHRSISSICRTVGVSGGGGSISALFSSSDSGTSLGGVSSSTDSPILLNGSPKAEQPVAEAADQVVASDESGDVISIDVRDEGEQANLPEIQGYDWAPYEPPGRPGRPQDPARQDPPRPLIQCLRSPDLPRVVYDIMARTTVSNAEFLARAKTCRREEDAAEEVAPLQSIPAAPSTAPTPATTTPTGASGVATRPRFVVKPPGSAAAGAVVDKGKKSKRDDSPTGRSSKKSKKAEASGSLATALLDNEVWLDEEVSFHLGPRVKDMLKDVSEEEALRTAGELTLRLAAIYTKMESLEKELAAAKVELREVKASTSDLKIQFDRLNGIKAEHAKCAGLLKAADDRAREEQTKAKEAAEELRRLQRRFNDLTLEHLAATGSTTNWQKKAKEYQAELRVADEQVFAQYEASFQSAVDQAAFYYNCSPDRFDVHLGVVDGKLEKVFERLDKIAWISADRAGLPLESLRLDRSGFVRVP</sequence>
<keyword evidence="4" id="KW-1185">Reference proteome</keyword>
<feature type="region of interest" description="Disordered" evidence="2">
    <location>
        <begin position="714"/>
        <end position="756"/>
    </location>
</feature>
<feature type="coiled-coil region" evidence="1">
    <location>
        <begin position="920"/>
        <end position="947"/>
    </location>
</feature>
<keyword evidence="1" id="KW-0175">Coiled coil</keyword>
<dbReference type="PANTHER" id="PTHR33924">
    <property type="entry name" value="CATION-TRANSPORTING ATPASE"/>
    <property type="match status" value="1"/>
</dbReference>
<feature type="compositionally biased region" description="Polar residues" evidence="2">
    <location>
        <begin position="146"/>
        <end position="160"/>
    </location>
</feature>
<protein>
    <submittedName>
        <fullName evidence="3">Uncharacterized protein</fullName>
    </submittedName>
</protein>
<feature type="compositionally biased region" description="Low complexity" evidence="2">
    <location>
        <begin position="805"/>
        <end position="827"/>
    </location>
</feature>
<evidence type="ECO:0000256" key="2">
    <source>
        <dbReference type="SAM" id="MobiDB-lite"/>
    </source>
</evidence>
<name>A0A4D6MHK5_VIGUN</name>
<evidence type="ECO:0000313" key="4">
    <source>
        <dbReference type="Proteomes" id="UP000501690"/>
    </source>
</evidence>
<evidence type="ECO:0000313" key="3">
    <source>
        <dbReference type="EMBL" id="QCD99718.1"/>
    </source>
</evidence>
<proteinExistence type="predicted"/>
<dbReference type="EMBL" id="CP039351">
    <property type="protein sequence ID" value="QCD99718.1"/>
    <property type="molecule type" value="Genomic_DNA"/>
</dbReference>
<dbReference type="PANTHER" id="PTHR33924:SF5">
    <property type="entry name" value="CATION-TRANSPORTING ATPASE"/>
    <property type="match status" value="1"/>
</dbReference>
<organism evidence="3 4">
    <name type="scientific">Vigna unguiculata</name>
    <name type="common">Cowpea</name>
    <dbReference type="NCBI Taxonomy" id="3917"/>
    <lineage>
        <taxon>Eukaryota</taxon>
        <taxon>Viridiplantae</taxon>
        <taxon>Streptophyta</taxon>
        <taxon>Embryophyta</taxon>
        <taxon>Tracheophyta</taxon>
        <taxon>Spermatophyta</taxon>
        <taxon>Magnoliopsida</taxon>
        <taxon>eudicotyledons</taxon>
        <taxon>Gunneridae</taxon>
        <taxon>Pentapetalae</taxon>
        <taxon>rosids</taxon>
        <taxon>fabids</taxon>
        <taxon>Fabales</taxon>
        <taxon>Fabaceae</taxon>
        <taxon>Papilionoideae</taxon>
        <taxon>50 kb inversion clade</taxon>
        <taxon>NPAAA clade</taxon>
        <taxon>indigoferoid/millettioid clade</taxon>
        <taxon>Phaseoleae</taxon>
        <taxon>Vigna</taxon>
    </lineage>
</organism>